<dbReference type="AlphaFoldDB" id="A0A9P6NDB3"/>
<keyword evidence="3" id="KW-1185">Reference proteome</keyword>
<protein>
    <submittedName>
        <fullName evidence="2">Uncharacterized protein</fullName>
    </submittedName>
</protein>
<comment type="caution">
    <text evidence="2">The sequence shown here is derived from an EMBL/GenBank/DDBJ whole genome shotgun (WGS) entry which is preliminary data.</text>
</comment>
<sequence length="113" mass="13254">MKSLKKDFPSASEWPTFTGEGESGHITFIEWVDQVSVDMGMPDKHITEKFTRRHKGVAIDWMFETRRDEHNLSWAEKIRERILWKVNSEVRKAAFARSADGDQWGNFLVILEE</sequence>
<evidence type="ECO:0000313" key="3">
    <source>
        <dbReference type="Proteomes" id="UP000886653"/>
    </source>
</evidence>
<gene>
    <name evidence="2" type="ORF">CROQUDRAFT_135883</name>
</gene>
<organism evidence="2 3">
    <name type="scientific">Cronartium quercuum f. sp. fusiforme G11</name>
    <dbReference type="NCBI Taxonomy" id="708437"/>
    <lineage>
        <taxon>Eukaryota</taxon>
        <taxon>Fungi</taxon>
        <taxon>Dikarya</taxon>
        <taxon>Basidiomycota</taxon>
        <taxon>Pucciniomycotina</taxon>
        <taxon>Pucciniomycetes</taxon>
        <taxon>Pucciniales</taxon>
        <taxon>Coleosporiaceae</taxon>
        <taxon>Cronartium</taxon>
    </lineage>
</organism>
<feature type="region of interest" description="Disordered" evidence="1">
    <location>
        <begin position="1"/>
        <end position="21"/>
    </location>
</feature>
<evidence type="ECO:0000313" key="2">
    <source>
        <dbReference type="EMBL" id="KAG0141933.1"/>
    </source>
</evidence>
<name>A0A9P6NDB3_9BASI</name>
<reference evidence="2" key="1">
    <citation type="submission" date="2013-11" db="EMBL/GenBank/DDBJ databases">
        <title>Genome sequence of the fusiform rust pathogen reveals effectors for host alternation and coevolution with pine.</title>
        <authorList>
            <consortium name="DOE Joint Genome Institute"/>
            <person name="Smith K."/>
            <person name="Pendleton A."/>
            <person name="Kubisiak T."/>
            <person name="Anderson C."/>
            <person name="Salamov A."/>
            <person name="Aerts A."/>
            <person name="Riley R."/>
            <person name="Clum A."/>
            <person name="Lindquist E."/>
            <person name="Ence D."/>
            <person name="Campbell M."/>
            <person name="Kronenberg Z."/>
            <person name="Feau N."/>
            <person name="Dhillon B."/>
            <person name="Hamelin R."/>
            <person name="Burleigh J."/>
            <person name="Smith J."/>
            <person name="Yandell M."/>
            <person name="Nelson C."/>
            <person name="Grigoriev I."/>
            <person name="Davis J."/>
        </authorList>
    </citation>
    <scope>NUCLEOTIDE SEQUENCE</scope>
    <source>
        <strain evidence="2">G11</strain>
    </source>
</reference>
<dbReference type="Proteomes" id="UP000886653">
    <property type="component" value="Unassembled WGS sequence"/>
</dbReference>
<evidence type="ECO:0000256" key="1">
    <source>
        <dbReference type="SAM" id="MobiDB-lite"/>
    </source>
</evidence>
<dbReference type="EMBL" id="MU167366">
    <property type="protein sequence ID" value="KAG0141933.1"/>
    <property type="molecule type" value="Genomic_DNA"/>
</dbReference>
<proteinExistence type="predicted"/>
<accession>A0A9P6NDB3</accession>